<evidence type="ECO:0000313" key="3">
    <source>
        <dbReference type="Proteomes" id="UP000430564"/>
    </source>
</evidence>
<dbReference type="OrthoDB" id="5295943at2"/>
<name>A0A6I1EMU7_9BURK</name>
<dbReference type="EMBL" id="WEHX01000012">
    <property type="protein sequence ID" value="KAB7662032.1"/>
    <property type="molecule type" value="Genomic_DNA"/>
</dbReference>
<organism evidence="2 3">
    <name type="scientific">Sutterella seckii</name>
    <dbReference type="NCBI Taxonomy" id="1944635"/>
    <lineage>
        <taxon>Bacteria</taxon>
        <taxon>Pseudomonadati</taxon>
        <taxon>Pseudomonadota</taxon>
        <taxon>Betaproteobacteria</taxon>
        <taxon>Burkholderiales</taxon>
        <taxon>Sutterellaceae</taxon>
        <taxon>Sutterella</taxon>
    </lineage>
</organism>
<dbReference type="Proteomes" id="UP000430564">
    <property type="component" value="Unassembled WGS sequence"/>
</dbReference>
<dbReference type="AlphaFoldDB" id="A0A6I1EMU7"/>
<dbReference type="InterPro" id="IPR013429">
    <property type="entry name" value="Regulatory_FmdB_Zinc_ribbon"/>
</dbReference>
<evidence type="ECO:0000313" key="2">
    <source>
        <dbReference type="EMBL" id="KAB7662032.1"/>
    </source>
</evidence>
<dbReference type="RefSeq" id="WP_152157844.1">
    <property type="nucleotide sequence ID" value="NZ_WEHX01000012.1"/>
</dbReference>
<feature type="domain" description="Putative regulatory protein FmdB zinc ribbon" evidence="1">
    <location>
        <begin position="5"/>
        <end position="45"/>
    </location>
</feature>
<dbReference type="Pfam" id="PF06676">
    <property type="entry name" value="DUF1178"/>
    <property type="match status" value="1"/>
</dbReference>
<gene>
    <name evidence="2" type="ORF">GBM95_03680</name>
</gene>
<dbReference type="SMART" id="SM00834">
    <property type="entry name" value="CxxC_CXXC_SSSS"/>
    <property type="match status" value="1"/>
</dbReference>
<proteinExistence type="predicted"/>
<comment type="caution">
    <text evidence="2">The sequence shown here is derived from an EMBL/GenBank/DDBJ whole genome shotgun (WGS) entry which is preliminary data.</text>
</comment>
<accession>A0A6I1EMU7</accession>
<evidence type="ECO:0000259" key="1">
    <source>
        <dbReference type="SMART" id="SM00834"/>
    </source>
</evidence>
<dbReference type="InterPro" id="IPR009562">
    <property type="entry name" value="DUF1178"/>
</dbReference>
<reference evidence="2 3" key="1">
    <citation type="submission" date="2019-10" db="EMBL/GenBank/DDBJ databases">
        <title>Genome diversity of Sutterella seckii.</title>
        <authorList>
            <person name="Chaplin A.V."/>
            <person name="Sokolova S.R."/>
            <person name="Mosin K.A."/>
            <person name="Ivanova E.L."/>
            <person name="Kochetkova T.O."/>
            <person name="Goltsov A.Y."/>
            <person name="Trofimov D.Y."/>
            <person name="Efimov B.A."/>
        </authorList>
    </citation>
    <scope>NUCLEOTIDE SEQUENCE [LARGE SCALE GENOMIC DNA]</scope>
    <source>
        <strain evidence="2 3">ASD393</strain>
    </source>
</reference>
<protein>
    <submittedName>
        <fullName evidence="2">DUF1178 family protein</fullName>
    </submittedName>
</protein>
<sequence length="149" mass="16349">MSLKIFNFQCANGHVFEAWIRSDRAEDLPEVCPACGDGTLRKLPSAAKIRPVEGTTRSDVEEDLTVRDARKARELGETLRAQALGIMREVARKAEDVGEAFPETVRNMEKGSVPKKLVRGTCTPLEAADLRAEGIDVVDLPEEAVDTLN</sequence>